<proteinExistence type="predicted"/>
<feature type="region of interest" description="Disordered" evidence="1">
    <location>
        <begin position="1"/>
        <end position="20"/>
    </location>
</feature>
<reference evidence="2" key="2">
    <citation type="submission" date="2020-02" db="EMBL/GenBank/DDBJ databases">
        <authorList>
            <person name="Gilchrist C.L.M."/>
            <person name="Chooi Y.-H."/>
        </authorList>
    </citation>
    <scope>NUCLEOTIDE SEQUENCE</scope>
    <source>
        <strain evidence="2">MST-FP2251</strain>
    </source>
</reference>
<comment type="caution">
    <text evidence="2">The sequence shown here is derived from an EMBL/GenBank/DDBJ whole genome shotgun (WGS) entry which is preliminary data.</text>
</comment>
<accession>A0AAD4CAE6</accession>
<name>A0AAD4CAE6_ASPNN</name>
<sequence length="61" mass="6548">MASPIASHSPNRPTLLTPSTFTQDISRAILASTQMPKSTDVEPQHPHLSLQFPPPPPPPSP</sequence>
<evidence type="ECO:0000313" key="2">
    <source>
        <dbReference type="EMBL" id="KAF9882637.1"/>
    </source>
</evidence>
<dbReference type="AlphaFoldDB" id="A0AAD4CAE6"/>
<protein>
    <submittedName>
        <fullName evidence="2">Uncharacterized protein</fullName>
    </submittedName>
</protein>
<feature type="compositionally biased region" description="Pro residues" evidence="1">
    <location>
        <begin position="52"/>
        <end position="61"/>
    </location>
</feature>
<evidence type="ECO:0000256" key="1">
    <source>
        <dbReference type="SAM" id="MobiDB-lite"/>
    </source>
</evidence>
<organism evidence="2 3">
    <name type="scientific">Aspergillus nanangensis</name>
    <dbReference type="NCBI Taxonomy" id="2582783"/>
    <lineage>
        <taxon>Eukaryota</taxon>
        <taxon>Fungi</taxon>
        <taxon>Dikarya</taxon>
        <taxon>Ascomycota</taxon>
        <taxon>Pezizomycotina</taxon>
        <taxon>Eurotiomycetes</taxon>
        <taxon>Eurotiomycetidae</taxon>
        <taxon>Eurotiales</taxon>
        <taxon>Aspergillaceae</taxon>
        <taxon>Aspergillus</taxon>
        <taxon>Aspergillus subgen. Circumdati</taxon>
    </lineage>
</organism>
<feature type="region of interest" description="Disordered" evidence="1">
    <location>
        <begin position="31"/>
        <end position="61"/>
    </location>
</feature>
<gene>
    <name evidence="2" type="ORF">FE257_005818</name>
</gene>
<evidence type="ECO:0000313" key="3">
    <source>
        <dbReference type="Proteomes" id="UP001194746"/>
    </source>
</evidence>
<feature type="non-terminal residue" evidence="2">
    <location>
        <position position="61"/>
    </location>
</feature>
<keyword evidence="3" id="KW-1185">Reference proteome</keyword>
<reference evidence="2" key="1">
    <citation type="journal article" date="2019" name="Beilstein J. Org. Chem.">
        <title>Nanangenines: drimane sesquiterpenoids as the dominant metabolite cohort of a novel Australian fungus, Aspergillus nanangensis.</title>
        <authorList>
            <person name="Lacey H.J."/>
            <person name="Gilchrist C.L.M."/>
            <person name="Crombie A."/>
            <person name="Kalaitzis J.A."/>
            <person name="Vuong D."/>
            <person name="Rutledge P.J."/>
            <person name="Turner P."/>
            <person name="Pitt J.I."/>
            <person name="Lacey E."/>
            <person name="Chooi Y.H."/>
            <person name="Piggott A.M."/>
        </authorList>
    </citation>
    <scope>NUCLEOTIDE SEQUENCE</scope>
    <source>
        <strain evidence="2">MST-FP2251</strain>
    </source>
</reference>
<dbReference type="Proteomes" id="UP001194746">
    <property type="component" value="Unassembled WGS sequence"/>
</dbReference>
<dbReference type="EMBL" id="VCAU01000255">
    <property type="protein sequence ID" value="KAF9882637.1"/>
    <property type="molecule type" value="Genomic_DNA"/>
</dbReference>